<reference evidence="1" key="1">
    <citation type="journal article" date="2015" name="Nature">
        <title>Complex archaea that bridge the gap between prokaryotes and eukaryotes.</title>
        <authorList>
            <person name="Spang A."/>
            <person name="Saw J.H."/>
            <person name="Jorgensen S.L."/>
            <person name="Zaremba-Niedzwiedzka K."/>
            <person name="Martijn J."/>
            <person name="Lind A.E."/>
            <person name="van Eijk R."/>
            <person name="Schleper C."/>
            <person name="Guy L."/>
            <person name="Ettema T.J."/>
        </authorList>
    </citation>
    <scope>NUCLEOTIDE SEQUENCE</scope>
</reference>
<accession>A0A0F9XHK0</accession>
<proteinExistence type="predicted"/>
<organism evidence="1">
    <name type="scientific">marine sediment metagenome</name>
    <dbReference type="NCBI Taxonomy" id="412755"/>
    <lineage>
        <taxon>unclassified sequences</taxon>
        <taxon>metagenomes</taxon>
        <taxon>ecological metagenomes</taxon>
    </lineage>
</organism>
<dbReference type="EMBL" id="LAZR01000051">
    <property type="protein sequence ID" value="KKN98546.1"/>
    <property type="molecule type" value="Genomic_DNA"/>
</dbReference>
<gene>
    <name evidence="1" type="ORF">LCGC14_0146580</name>
</gene>
<comment type="caution">
    <text evidence="1">The sequence shown here is derived from an EMBL/GenBank/DDBJ whole genome shotgun (WGS) entry which is preliminary data.</text>
</comment>
<name>A0A0F9XHK0_9ZZZZ</name>
<evidence type="ECO:0000313" key="1">
    <source>
        <dbReference type="EMBL" id="KKN98546.1"/>
    </source>
</evidence>
<dbReference type="AlphaFoldDB" id="A0A0F9XHK0"/>
<sequence length="98" mass="11136">MSMMGMNICPDCNLPKNFRTDGCRCPNTEDFKEGDIIENILIVVVGVQLVGKEIKEVKKSKDEFVIFTEKHRLTVTVSDSGELHYVLADHEIDYDSLE</sequence>
<protein>
    <submittedName>
        <fullName evidence="1">Uncharacterized protein</fullName>
    </submittedName>
</protein>